<dbReference type="InterPro" id="IPR000073">
    <property type="entry name" value="AB_hydrolase_1"/>
</dbReference>
<organism evidence="12 13">
    <name type="scientific">Marchantia polymorpha subsp. ruderalis</name>
    <dbReference type="NCBI Taxonomy" id="1480154"/>
    <lineage>
        <taxon>Eukaryota</taxon>
        <taxon>Viridiplantae</taxon>
        <taxon>Streptophyta</taxon>
        <taxon>Embryophyta</taxon>
        <taxon>Marchantiophyta</taxon>
        <taxon>Marchantiopsida</taxon>
        <taxon>Marchantiidae</taxon>
        <taxon>Marchantiales</taxon>
        <taxon>Marchantiaceae</taxon>
        <taxon>Marchantia</taxon>
    </lineage>
</organism>
<keyword evidence="6" id="KW-0325">Glycoprotein</keyword>
<gene>
    <name evidence="12" type="ORF">AXG93_1433s1360</name>
    <name evidence="11" type="ORF">Mp_6g21290</name>
</gene>
<dbReference type="Pfam" id="PF00561">
    <property type="entry name" value="Abhydrolase_1"/>
    <property type="match status" value="1"/>
</dbReference>
<evidence type="ECO:0000313" key="12">
    <source>
        <dbReference type="EMBL" id="OAE29516.1"/>
    </source>
</evidence>
<dbReference type="SUPFAM" id="SSF53474">
    <property type="entry name" value="alpha/beta-Hydrolases"/>
    <property type="match status" value="1"/>
</dbReference>
<dbReference type="InterPro" id="IPR025483">
    <property type="entry name" value="Lipase_euk"/>
</dbReference>
<keyword evidence="2 9" id="KW-0732">Signal</keyword>
<feature type="domain" description="AB hydrolase-1" evidence="10">
    <location>
        <begin position="78"/>
        <end position="377"/>
    </location>
</feature>
<reference evidence="11" key="2">
    <citation type="journal article" date="2019" name="Curr. Biol.">
        <title>Chromatin organization in early land plants reveals an ancestral association between H3K27me3, transposons, and constitutive heterochromatin.</title>
        <authorList>
            <person name="Montgomery S.A."/>
            <person name="Tanizawa Y."/>
            <person name="Galik B."/>
            <person name="Wang N."/>
            <person name="Ito T."/>
            <person name="Mochizuki T."/>
            <person name="Akimcheva S."/>
            <person name="Bowman J."/>
            <person name="Cognat V."/>
            <person name="Drouard L."/>
            <person name="Ekker H."/>
            <person name="Houng S."/>
            <person name="Kohchi T."/>
            <person name="Lin S."/>
            <person name="Liu L.D."/>
            <person name="Nakamura Y."/>
            <person name="Valeeva L.R."/>
            <person name="Shakirov E.V."/>
            <person name="Shippen D.E."/>
            <person name="Wei W."/>
            <person name="Yagura M."/>
            <person name="Yamaoka S."/>
            <person name="Yamato K.T."/>
            <person name="Liu C."/>
            <person name="Berger F."/>
        </authorList>
    </citation>
    <scope>NUCLEOTIDE SEQUENCE [LARGE SCALE GENOMIC DNA]</scope>
    <source>
        <strain evidence="11">Tak-1</strain>
    </source>
</reference>
<keyword evidence="13" id="KW-1185">Reference proteome</keyword>
<dbReference type="PIRSF" id="PIRSF000862">
    <property type="entry name" value="Steryl_ester_lip"/>
    <property type="match status" value="1"/>
</dbReference>
<accession>A0A176WBM8</accession>
<dbReference type="Proteomes" id="UP000077202">
    <property type="component" value="Unassembled WGS sequence"/>
</dbReference>
<protein>
    <recommendedName>
        <fullName evidence="7">Lipase</fullName>
    </recommendedName>
</protein>
<evidence type="ECO:0000256" key="7">
    <source>
        <dbReference type="PIRNR" id="PIRNR000862"/>
    </source>
</evidence>
<sequence>MGTILNRTRLFFIVSFLAKALQIPLAVGKSQSNSLCAELIWPKGYPCDEITVETADGFLLGLQHIPFGVAGPSDIPGPAVLLVHGLTAGGDNYVVNDPKEDLALILADAGFDVYIGSNRNTRWSHGSSKYKPEEKAYWDWTLDELAAFDVPAFVEYVYNKRGGSKIFYIGHSQGTLTLMAGLTGGGTAAEQMKDKLRGVVFLAPVAYVTHLSAALVGLLFNTYADQILPLVGIGPADSRILISSVCKLNADACSDLLRGYIGTNSYLNSTRRPTYLKYFPQPTSSYNLNHFGQIKRSEKFGKYDRGPKENLERYGQEEPPLYQLAKFPSESFPQLFFTGGIDQLADPSDTKRLLQELPTSGVREVINLPEYGHGDFVLAQRANIDVYSKIVSFFKSN</sequence>
<dbReference type="PANTHER" id="PTHR11005">
    <property type="entry name" value="LYSOSOMAL ACID LIPASE-RELATED"/>
    <property type="match status" value="1"/>
</dbReference>
<reference evidence="12 13" key="1">
    <citation type="submission" date="2016-03" db="EMBL/GenBank/DDBJ databases">
        <title>Mechanisms controlling the formation of the plant cell surface in tip-growing cells are functionally conserved among land plants.</title>
        <authorList>
            <person name="Honkanen S."/>
            <person name="Jones V.A."/>
            <person name="Morieri G."/>
            <person name="Champion C."/>
            <person name="Hetherington A.J."/>
            <person name="Kelly S."/>
            <person name="Saint-Marcoux D."/>
            <person name="Proust H."/>
            <person name="Prescott H."/>
            <person name="Dolan L."/>
        </authorList>
    </citation>
    <scope>NUCLEOTIDE SEQUENCE [LARGE SCALE GENOMIC DNA]</scope>
    <source>
        <strain evidence="13">cv. Tak-1 and cv. Tak-2</strain>
        <tissue evidence="12">Whole gametophyte</tissue>
    </source>
</reference>
<feature type="chain" id="PRO_5042333794" description="Lipase" evidence="9">
    <location>
        <begin position="29"/>
        <end position="397"/>
    </location>
</feature>
<dbReference type="Gene3D" id="3.40.50.1820">
    <property type="entry name" value="alpha/beta hydrolase"/>
    <property type="match status" value="1"/>
</dbReference>
<feature type="active site" description="Nucleophile" evidence="8">
    <location>
        <position position="172"/>
    </location>
</feature>
<dbReference type="InterPro" id="IPR029058">
    <property type="entry name" value="AB_hydrolase_fold"/>
</dbReference>
<dbReference type="EMBL" id="AP019871">
    <property type="protein sequence ID" value="BBN15650.1"/>
    <property type="molecule type" value="Genomic_DNA"/>
</dbReference>
<evidence type="ECO:0000313" key="14">
    <source>
        <dbReference type="Proteomes" id="UP001162541"/>
    </source>
</evidence>
<dbReference type="Proteomes" id="UP001162541">
    <property type="component" value="Chromosome 6"/>
</dbReference>
<dbReference type="GO" id="GO:0016788">
    <property type="term" value="F:hydrolase activity, acting on ester bonds"/>
    <property type="evidence" value="ECO:0007669"/>
    <property type="project" value="InterPro"/>
</dbReference>
<evidence type="ECO:0000256" key="9">
    <source>
        <dbReference type="SAM" id="SignalP"/>
    </source>
</evidence>
<dbReference type="FunFam" id="3.40.50.1820:FF:000057">
    <property type="entry name" value="Lipase"/>
    <property type="match status" value="1"/>
</dbReference>
<evidence type="ECO:0000256" key="1">
    <source>
        <dbReference type="ARBA" id="ARBA00010701"/>
    </source>
</evidence>
<keyword evidence="3 7" id="KW-0378">Hydrolase</keyword>
<proteinExistence type="inferred from homology"/>
<evidence type="ECO:0000256" key="3">
    <source>
        <dbReference type="ARBA" id="ARBA00022801"/>
    </source>
</evidence>
<evidence type="ECO:0000313" key="11">
    <source>
        <dbReference type="EMBL" id="BBN15650.1"/>
    </source>
</evidence>
<name>A0A176WBM8_MARPO</name>
<evidence type="ECO:0000256" key="8">
    <source>
        <dbReference type="PIRSR" id="PIRSR000862-1"/>
    </source>
</evidence>
<evidence type="ECO:0000256" key="5">
    <source>
        <dbReference type="ARBA" id="ARBA00023098"/>
    </source>
</evidence>
<dbReference type="AlphaFoldDB" id="A0A176WBM8"/>
<feature type="active site" description="Charge relay system" evidence="8">
    <location>
        <position position="342"/>
    </location>
</feature>
<feature type="active site" description="Charge relay system" evidence="8">
    <location>
        <position position="373"/>
    </location>
</feature>
<evidence type="ECO:0000256" key="2">
    <source>
        <dbReference type="ARBA" id="ARBA00022729"/>
    </source>
</evidence>
<evidence type="ECO:0000256" key="6">
    <source>
        <dbReference type="ARBA" id="ARBA00023180"/>
    </source>
</evidence>
<evidence type="ECO:0000259" key="10">
    <source>
        <dbReference type="Pfam" id="PF00561"/>
    </source>
</evidence>
<reference evidence="14" key="3">
    <citation type="journal article" date="2020" name="Curr. Biol.">
        <title>Chromatin organization in early land plants reveals an ancestral association between H3K27me3, transposons, and constitutive heterochromatin.</title>
        <authorList>
            <person name="Montgomery S.A."/>
            <person name="Tanizawa Y."/>
            <person name="Galik B."/>
            <person name="Wang N."/>
            <person name="Ito T."/>
            <person name="Mochizuki T."/>
            <person name="Akimcheva S."/>
            <person name="Bowman J.L."/>
            <person name="Cognat V."/>
            <person name="Marechal-Drouard L."/>
            <person name="Ekker H."/>
            <person name="Hong S.F."/>
            <person name="Kohchi T."/>
            <person name="Lin S.S."/>
            <person name="Liu L.D."/>
            <person name="Nakamura Y."/>
            <person name="Valeeva L.R."/>
            <person name="Shakirov E.V."/>
            <person name="Shippen D.E."/>
            <person name="Wei W.L."/>
            <person name="Yagura M."/>
            <person name="Yamaoka S."/>
            <person name="Yamato K.T."/>
            <person name="Liu C."/>
            <person name="Berger F."/>
        </authorList>
    </citation>
    <scope>NUCLEOTIDE SEQUENCE [LARGE SCALE GENOMIC DNA]</scope>
    <source>
        <strain evidence="14">Tak-1</strain>
    </source>
</reference>
<dbReference type="GO" id="GO:0016042">
    <property type="term" value="P:lipid catabolic process"/>
    <property type="evidence" value="ECO:0007669"/>
    <property type="project" value="UniProtKB-KW"/>
</dbReference>
<comment type="similarity">
    <text evidence="1 7">Belongs to the AB hydrolase superfamily. Lipase family.</text>
</comment>
<keyword evidence="5" id="KW-0443">Lipid metabolism</keyword>
<evidence type="ECO:0000256" key="4">
    <source>
        <dbReference type="ARBA" id="ARBA00022963"/>
    </source>
</evidence>
<keyword evidence="4 7" id="KW-0442">Lipid degradation</keyword>
<feature type="signal peptide" evidence="9">
    <location>
        <begin position="1"/>
        <end position="28"/>
    </location>
</feature>
<dbReference type="EMBL" id="LVLJ01001455">
    <property type="protein sequence ID" value="OAE29516.1"/>
    <property type="molecule type" value="Genomic_DNA"/>
</dbReference>
<evidence type="ECO:0000313" key="13">
    <source>
        <dbReference type="Proteomes" id="UP000077202"/>
    </source>
</evidence>